<dbReference type="EMBL" id="CM000764">
    <property type="protein sequence ID" value="OQU83343.1"/>
    <property type="molecule type" value="Genomic_DNA"/>
</dbReference>
<accession>A0A1Z5RHV0</accession>
<dbReference type="Gramene" id="OQU83343">
    <property type="protein sequence ID" value="OQU83343"/>
    <property type="gene ID" value="SORBI_3005G110418"/>
</dbReference>
<keyword evidence="3" id="KW-1185">Reference proteome</keyword>
<dbReference type="PANTHER" id="PTHR31286">
    <property type="entry name" value="GLYCINE-RICH CELL WALL STRUCTURAL PROTEIN 1.8-LIKE"/>
    <property type="match status" value="1"/>
</dbReference>
<dbReference type="PANTHER" id="PTHR31286:SF167">
    <property type="entry name" value="OS09G0268800 PROTEIN"/>
    <property type="match status" value="1"/>
</dbReference>
<dbReference type="InterPro" id="IPR040256">
    <property type="entry name" value="At4g02000-like"/>
</dbReference>
<feature type="non-terminal residue" evidence="2">
    <location>
        <position position="307"/>
    </location>
</feature>
<evidence type="ECO:0000313" key="3">
    <source>
        <dbReference type="Proteomes" id="UP000000768"/>
    </source>
</evidence>
<proteinExistence type="predicted"/>
<sequence length="307" mass="35065">MDPDHPPISAHQREQPKPPDPSQPLQTIPLPPHPQPTTMPLQICYMPPPRRPSMVVQAATSAAPRAPPSTQPTTALDVDLVRELQVLHLSTANETPSSSRQARLPENQTSGRPLSIDEICQHLRRVWANNYAAVSEISETNNLLLATFMSNAAMMTVVTRQPWQIRKQNLLLELYDPRKSLSNYQFRYLYASVRLYGIPGEARNQQRINVIMYQIGQPSDLDEQSHATIMRNEFYALVRVKLNITRNAVDKVFVNIEGENDRRIIVLVYYEGIHRICIYCGSFFQNFTECTHRQNAVLLDDTQEVPR</sequence>
<protein>
    <submittedName>
        <fullName evidence="2">Uncharacterized protein</fullName>
    </submittedName>
</protein>
<dbReference type="AlphaFoldDB" id="A0A1Z5RHV0"/>
<feature type="region of interest" description="Disordered" evidence="1">
    <location>
        <begin position="90"/>
        <end position="110"/>
    </location>
</feature>
<reference evidence="3" key="2">
    <citation type="journal article" date="2018" name="Plant J.">
        <title>The Sorghum bicolor reference genome: improved assembly, gene annotations, a transcriptome atlas, and signatures of genome organization.</title>
        <authorList>
            <person name="McCormick R.F."/>
            <person name="Truong S.K."/>
            <person name="Sreedasyam A."/>
            <person name="Jenkins J."/>
            <person name="Shu S."/>
            <person name="Sims D."/>
            <person name="Kennedy M."/>
            <person name="Amirebrahimi M."/>
            <person name="Weers B.D."/>
            <person name="McKinley B."/>
            <person name="Mattison A."/>
            <person name="Morishige D.T."/>
            <person name="Grimwood J."/>
            <person name="Schmutz J."/>
            <person name="Mullet J.E."/>
        </authorList>
    </citation>
    <scope>NUCLEOTIDE SEQUENCE [LARGE SCALE GENOMIC DNA]</scope>
    <source>
        <strain evidence="3">cv. BTx623</strain>
    </source>
</reference>
<evidence type="ECO:0000313" key="2">
    <source>
        <dbReference type="EMBL" id="OQU83343.1"/>
    </source>
</evidence>
<name>A0A1Z5RHV0_SORBI</name>
<evidence type="ECO:0000256" key="1">
    <source>
        <dbReference type="SAM" id="MobiDB-lite"/>
    </source>
</evidence>
<dbReference type="InParanoid" id="A0A1Z5RHV0"/>
<feature type="region of interest" description="Disordered" evidence="1">
    <location>
        <begin position="1"/>
        <end position="50"/>
    </location>
</feature>
<gene>
    <name evidence="2" type="ORF">SORBI_3005G110418</name>
</gene>
<feature type="region of interest" description="Disordered" evidence="1">
    <location>
        <begin position="55"/>
        <end position="74"/>
    </location>
</feature>
<dbReference type="Proteomes" id="UP000000768">
    <property type="component" value="Chromosome 5"/>
</dbReference>
<reference evidence="2 3" key="1">
    <citation type="journal article" date="2009" name="Nature">
        <title>The Sorghum bicolor genome and the diversification of grasses.</title>
        <authorList>
            <person name="Paterson A.H."/>
            <person name="Bowers J.E."/>
            <person name="Bruggmann R."/>
            <person name="Dubchak I."/>
            <person name="Grimwood J."/>
            <person name="Gundlach H."/>
            <person name="Haberer G."/>
            <person name="Hellsten U."/>
            <person name="Mitros T."/>
            <person name="Poliakov A."/>
            <person name="Schmutz J."/>
            <person name="Spannagl M."/>
            <person name="Tang H."/>
            <person name="Wang X."/>
            <person name="Wicker T."/>
            <person name="Bharti A.K."/>
            <person name="Chapman J."/>
            <person name="Feltus F.A."/>
            <person name="Gowik U."/>
            <person name="Grigoriev I.V."/>
            <person name="Lyons E."/>
            <person name="Maher C.A."/>
            <person name="Martis M."/>
            <person name="Narechania A."/>
            <person name="Otillar R.P."/>
            <person name="Penning B.W."/>
            <person name="Salamov A.A."/>
            <person name="Wang Y."/>
            <person name="Zhang L."/>
            <person name="Carpita N.C."/>
            <person name="Freeling M."/>
            <person name="Gingle A.R."/>
            <person name="Hash C.T."/>
            <person name="Keller B."/>
            <person name="Klein P."/>
            <person name="Kresovich S."/>
            <person name="McCann M.C."/>
            <person name="Ming R."/>
            <person name="Peterson D.G."/>
            <person name="Mehboob-ur-Rahman"/>
            <person name="Ware D."/>
            <person name="Westhoff P."/>
            <person name="Mayer K.F."/>
            <person name="Messing J."/>
            <person name="Rokhsar D.S."/>
        </authorList>
    </citation>
    <scope>NUCLEOTIDE SEQUENCE [LARGE SCALE GENOMIC DNA]</scope>
    <source>
        <strain evidence="3">cv. BTx623</strain>
    </source>
</reference>
<organism evidence="2 3">
    <name type="scientific">Sorghum bicolor</name>
    <name type="common">Sorghum</name>
    <name type="synonym">Sorghum vulgare</name>
    <dbReference type="NCBI Taxonomy" id="4558"/>
    <lineage>
        <taxon>Eukaryota</taxon>
        <taxon>Viridiplantae</taxon>
        <taxon>Streptophyta</taxon>
        <taxon>Embryophyta</taxon>
        <taxon>Tracheophyta</taxon>
        <taxon>Spermatophyta</taxon>
        <taxon>Magnoliopsida</taxon>
        <taxon>Liliopsida</taxon>
        <taxon>Poales</taxon>
        <taxon>Poaceae</taxon>
        <taxon>PACMAD clade</taxon>
        <taxon>Panicoideae</taxon>
        <taxon>Andropogonodae</taxon>
        <taxon>Andropogoneae</taxon>
        <taxon>Sorghinae</taxon>
        <taxon>Sorghum</taxon>
    </lineage>
</organism>